<reference evidence="1 2" key="1">
    <citation type="journal article" date="2016" name="Nat. Commun.">
        <title>Thousands of microbial genomes shed light on interconnected biogeochemical processes in an aquifer system.</title>
        <authorList>
            <person name="Anantharaman K."/>
            <person name="Brown C.T."/>
            <person name="Hug L.A."/>
            <person name="Sharon I."/>
            <person name="Castelle C.J."/>
            <person name="Probst A.J."/>
            <person name="Thomas B.C."/>
            <person name="Singh A."/>
            <person name="Wilkins M.J."/>
            <person name="Karaoz U."/>
            <person name="Brodie E.L."/>
            <person name="Williams K.H."/>
            <person name="Hubbard S.S."/>
            <person name="Banfield J.F."/>
        </authorList>
    </citation>
    <scope>NUCLEOTIDE SEQUENCE [LARGE SCALE GENOMIC DNA]</scope>
</reference>
<gene>
    <name evidence="1" type="ORF">A2803_00310</name>
</gene>
<name>A0A1F7YWD0_9BACT</name>
<organism evidence="1 2">
    <name type="scientific">Candidatus Woesebacteria bacterium RIFCSPHIGHO2_01_FULL_44_21</name>
    <dbReference type="NCBI Taxonomy" id="1802503"/>
    <lineage>
        <taxon>Bacteria</taxon>
        <taxon>Candidatus Woeseibacteriota</taxon>
    </lineage>
</organism>
<comment type="caution">
    <text evidence="1">The sequence shown here is derived from an EMBL/GenBank/DDBJ whole genome shotgun (WGS) entry which is preliminary data.</text>
</comment>
<evidence type="ECO:0000313" key="1">
    <source>
        <dbReference type="EMBL" id="OGM31591.1"/>
    </source>
</evidence>
<protein>
    <submittedName>
        <fullName evidence="1">Uncharacterized protein</fullName>
    </submittedName>
</protein>
<accession>A0A1F7YWD0</accession>
<dbReference type="AlphaFoldDB" id="A0A1F7YWD0"/>
<sequence>MYKELDIYEVTRVKELLSQRGPVESKIITPTVSQKKTPLYEGDSDIVPEGQYPAPIHAECAAVLKAMEVAGPDHPKVQDYLGKLGILNELETRDDMYYALKYIYIISSLRTFQWYRLEQKLVRISADENSILLNKSYSHKHEYYIWEDEMANSRRMTRERMMEIREFMESAFEKKHSNVE</sequence>
<proteinExistence type="predicted"/>
<evidence type="ECO:0000313" key="2">
    <source>
        <dbReference type="Proteomes" id="UP000178870"/>
    </source>
</evidence>
<dbReference type="EMBL" id="MGGP01000023">
    <property type="protein sequence ID" value="OGM31591.1"/>
    <property type="molecule type" value="Genomic_DNA"/>
</dbReference>
<dbReference type="Proteomes" id="UP000178870">
    <property type="component" value="Unassembled WGS sequence"/>
</dbReference>